<dbReference type="EMBL" id="GBXM01066891">
    <property type="protein sequence ID" value="JAH41686.1"/>
    <property type="molecule type" value="Transcribed_RNA"/>
</dbReference>
<reference evidence="1" key="1">
    <citation type="submission" date="2014-11" db="EMBL/GenBank/DDBJ databases">
        <authorList>
            <person name="Amaro Gonzalez C."/>
        </authorList>
    </citation>
    <scope>NUCLEOTIDE SEQUENCE</scope>
</reference>
<reference evidence="1" key="2">
    <citation type="journal article" date="2015" name="Fish Shellfish Immunol.">
        <title>Early steps in the European eel (Anguilla anguilla)-Vibrio vulnificus interaction in the gills: Role of the RtxA13 toxin.</title>
        <authorList>
            <person name="Callol A."/>
            <person name="Pajuelo D."/>
            <person name="Ebbesson L."/>
            <person name="Teles M."/>
            <person name="MacKenzie S."/>
            <person name="Amaro C."/>
        </authorList>
    </citation>
    <scope>NUCLEOTIDE SEQUENCE</scope>
</reference>
<name>A0A0E9SK37_ANGAN</name>
<proteinExistence type="predicted"/>
<sequence>METNITRCNFISTDLLYIFKTMQLHYINTCMWKHCRSLLTQHGTNHLK</sequence>
<evidence type="ECO:0000313" key="1">
    <source>
        <dbReference type="EMBL" id="JAH41686.1"/>
    </source>
</evidence>
<dbReference type="AlphaFoldDB" id="A0A0E9SK37"/>
<organism evidence="1">
    <name type="scientific">Anguilla anguilla</name>
    <name type="common">European freshwater eel</name>
    <name type="synonym">Muraena anguilla</name>
    <dbReference type="NCBI Taxonomy" id="7936"/>
    <lineage>
        <taxon>Eukaryota</taxon>
        <taxon>Metazoa</taxon>
        <taxon>Chordata</taxon>
        <taxon>Craniata</taxon>
        <taxon>Vertebrata</taxon>
        <taxon>Euteleostomi</taxon>
        <taxon>Actinopterygii</taxon>
        <taxon>Neopterygii</taxon>
        <taxon>Teleostei</taxon>
        <taxon>Anguilliformes</taxon>
        <taxon>Anguillidae</taxon>
        <taxon>Anguilla</taxon>
    </lineage>
</organism>
<accession>A0A0E9SK37</accession>
<protein>
    <submittedName>
        <fullName evidence="1">Uncharacterized protein</fullName>
    </submittedName>
</protein>